<keyword evidence="4 6" id="KW-0964">Secreted</keyword>
<dbReference type="OrthoDB" id="4225815at2759"/>
<dbReference type="AlphaFoldDB" id="A0A9P5ZQA1"/>
<dbReference type="EMBL" id="MU154655">
    <property type="protein sequence ID" value="KAF9489916.1"/>
    <property type="molecule type" value="Genomic_DNA"/>
</dbReference>
<dbReference type="GO" id="GO:0009277">
    <property type="term" value="C:fungal-type cell wall"/>
    <property type="evidence" value="ECO:0007669"/>
    <property type="project" value="InterPro"/>
</dbReference>
<comment type="similarity">
    <text evidence="2 6">Belongs to the fungal hydrophobin family.</text>
</comment>
<proteinExistence type="inferred from homology"/>
<evidence type="ECO:0000256" key="3">
    <source>
        <dbReference type="ARBA" id="ARBA00022512"/>
    </source>
</evidence>
<evidence type="ECO:0000256" key="4">
    <source>
        <dbReference type="ARBA" id="ARBA00022525"/>
    </source>
</evidence>
<dbReference type="GO" id="GO:0005199">
    <property type="term" value="F:structural constituent of cell wall"/>
    <property type="evidence" value="ECO:0007669"/>
    <property type="project" value="InterPro"/>
</dbReference>
<sequence>MFSIRISTVVLAASVILAVASPITNTESPVNQCNTGPIECCKTVQSASEAAHSGVLGVLDLFAGIQGLVASNCSPLEVVGVSGTSCSSQAVCCTGTSFNGLANVGCSPINLNL</sequence>
<keyword evidence="8" id="KW-1185">Reference proteome</keyword>
<evidence type="ECO:0000256" key="2">
    <source>
        <dbReference type="ARBA" id="ARBA00010446"/>
    </source>
</evidence>
<dbReference type="Proteomes" id="UP000807025">
    <property type="component" value="Unassembled WGS sequence"/>
</dbReference>
<dbReference type="CDD" id="cd23507">
    <property type="entry name" value="hydrophobin_I"/>
    <property type="match status" value="1"/>
</dbReference>
<evidence type="ECO:0000256" key="1">
    <source>
        <dbReference type="ARBA" id="ARBA00004191"/>
    </source>
</evidence>
<organism evidence="7 8">
    <name type="scientific">Pleurotus eryngii</name>
    <name type="common">Boletus of the steppes</name>
    <dbReference type="NCBI Taxonomy" id="5323"/>
    <lineage>
        <taxon>Eukaryota</taxon>
        <taxon>Fungi</taxon>
        <taxon>Dikarya</taxon>
        <taxon>Basidiomycota</taxon>
        <taxon>Agaricomycotina</taxon>
        <taxon>Agaricomycetes</taxon>
        <taxon>Agaricomycetidae</taxon>
        <taxon>Agaricales</taxon>
        <taxon>Pleurotineae</taxon>
        <taxon>Pleurotaceae</taxon>
        <taxon>Pleurotus</taxon>
    </lineage>
</organism>
<dbReference type="InterPro" id="IPR001338">
    <property type="entry name" value="Class_I_Hydrophobin"/>
</dbReference>
<dbReference type="Pfam" id="PF01185">
    <property type="entry name" value="Hydrophobin"/>
    <property type="match status" value="1"/>
</dbReference>
<comment type="subcellular location">
    <subcellularLocation>
        <location evidence="1 6">Secreted</location>
        <location evidence="1 6">Cell wall</location>
    </subcellularLocation>
</comment>
<evidence type="ECO:0000256" key="6">
    <source>
        <dbReference type="RuleBase" id="RU365009"/>
    </source>
</evidence>
<protein>
    <recommendedName>
        <fullName evidence="6">Hydrophobin</fullName>
    </recommendedName>
</protein>
<evidence type="ECO:0000313" key="8">
    <source>
        <dbReference type="Proteomes" id="UP000807025"/>
    </source>
</evidence>
<reference evidence="7" key="1">
    <citation type="submission" date="2020-11" db="EMBL/GenBank/DDBJ databases">
        <authorList>
            <consortium name="DOE Joint Genome Institute"/>
            <person name="Ahrendt S."/>
            <person name="Riley R."/>
            <person name="Andreopoulos W."/>
            <person name="Labutti K."/>
            <person name="Pangilinan J."/>
            <person name="Ruiz-Duenas F.J."/>
            <person name="Barrasa J.M."/>
            <person name="Sanchez-Garcia M."/>
            <person name="Camarero S."/>
            <person name="Miyauchi S."/>
            <person name="Serrano A."/>
            <person name="Linde D."/>
            <person name="Babiker R."/>
            <person name="Drula E."/>
            <person name="Ayuso-Fernandez I."/>
            <person name="Pacheco R."/>
            <person name="Padilla G."/>
            <person name="Ferreira P."/>
            <person name="Barriuso J."/>
            <person name="Kellner H."/>
            <person name="Castanera R."/>
            <person name="Alfaro M."/>
            <person name="Ramirez L."/>
            <person name="Pisabarro A.G."/>
            <person name="Kuo A."/>
            <person name="Tritt A."/>
            <person name="Lipzen A."/>
            <person name="He G."/>
            <person name="Yan M."/>
            <person name="Ng V."/>
            <person name="Cullen D."/>
            <person name="Martin F."/>
            <person name="Rosso M.-N."/>
            <person name="Henrissat B."/>
            <person name="Hibbett D."/>
            <person name="Martinez A.T."/>
            <person name="Grigoriev I.V."/>
        </authorList>
    </citation>
    <scope>NUCLEOTIDE SEQUENCE</scope>
    <source>
        <strain evidence="7">ATCC 90797</strain>
    </source>
</reference>
<name>A0A9P5ZQA1_PLEER</name>
<evidence type="ECO:0000313" key="7">
    <source>
        <dbReference type="EMBL" id="KAF9489916.1"/>
    </source>
</evidence>
<comment type="caution">
    <text evidence="7">The sequence shown here is derived from an EMBL/GenBank/DDBJ whole genome shotgun (WGS) entry which is preliminary data.</text>
</comment>
<keyword evidence="5 6" id="KW-1015">Disulfide bond</keyword>
<gene>
    <name evidence="7" type="ORF">BDN71DRAFT_1400791</name>
</gene>
<feature type="chain" id="PRO_5040534379" description="Hydrophobin" evidence="6">
    <location>
        <begin position="21"/>
        <end position="113"/>
    </location>
</feature>
<accession>A0A9P5ZQA1</accession>
<feature type="signal peptide" evidence="6">
    <location>
        <begin position="1"/>
        <end position="20"/>
    </location>
</feature>
<keyword evidence="6" id="KW-0732">Signal</keyword>
<dbReference type="SMART" id="SM00075">
    <property type="entry name" value="HYDRO"/>
    <property type="match status" value="1"/>
</dbReference>
<keyword evidence="3 6" id="KW-0134">Cell wall</keyword>
<evidence type="ECO:0000256" key="5">
    <source>
        <dbReference type="ARBA" id="ARBA00023157"/>
    </source>
</evidence>